<comment type="caution">
    <text evidence="1">The sequence shown here is derived from an EMBL/GenBank/DDBJ whole genome shotgun (WGS) entry which is preliminary data.</text>
</comment>
<dbReference type="EMBL" id="PEBQ01000184">
    <property type="protein sequence ID" value="PHY92831.1"/>
    <property type="molecule type" value="Genomic_DNA"/>
</dbReference>
<dbReference type="AlphaFoldDB" id="A0A2G4R8C1"/>
<evidence type="ECO:0000313" key="2">
    <source>
        <dbReference type="Proteomes" id="UP000228751"/>
    </source>
</evidence>
<protein>
    <submittedName>
        <fullName evidence="1">Uncharacterized protein</fullName>
    </submittedName>
</protein>
<name>A0A2G4R8C1_9PROT</name>
<sequence>MRNGLEPRIGPRSEDLGEKYKAIYLFPNVEAMENALANWMAEAFDDDETLAVIHVSLPSGTFQHNTGYEIEVTARIPPDRIEIICENDGLLDREMLKKYDIENGNCLFTNSP</sequence>
<proteinExistence type="predicted"/>
<keyword evidence="2" id="KW-1185">Reference proteome</keyword>
<gene>
    <name evidence="1" type="ORF">CSR02_14475</name>
</gene>
<accession>A0A2G4R8C1</accession>
<reference evidence="1 2" key="1">
    <citation type="submission" date="2017-10" db="EMBL/GenBank/DDBJ databases">
        <title>Genomic analysis of the genus Acetobacter.</title>
        <authorList>
            <person name="Kim K.H."/>
            <person name="Chun B.H."/>
            <person name="Son A.R."/>
            <person name="Jeon C.O."/>
        </authorList>
    </citation>
    <scope>NUCLEOTIDE SEQUENCE [LARGE SCALE GENOMIC DNA]</scope>
    <source>
        <strain evidence="1 2">LHT 2458</strain>
    </source>
</reference>
<organism evidence="1 2">
    <name type="scientific">Acetobacter pomorum</name>
    <dbReference type="NCBI Taxonomy" id="65959"/>
    <lineage>
        <taxon>Bacteria</taxon>
        <taxon>Pseudomonadati</taxon>
        <taxon>Pseudomonadota</taxon>
        <taxon>Alphaproteobacteria</taxon>
        <taxon>Acetobacterales</taxon>
        <taxon>Acetobacteraceae</taxon>
        <taxon>Acetobacter</taxon>
    </lineage>
</organism>
<evidence type="ECO:0000313" key="1">
    <source>
        <dbReference type="EMBL" id="PHY92831.1"/>
    </source>
</evidence>
<dbReference type="Proteomes" id="UP000228751">
    <property type="component" value="Unassembled WGS sequence"/>
</dbReference>